<feature type="compositionally biased region" description="Polar residues" evidence="1">
    <location>
        <begin position="1227"/>
        <end position="1237"/>
    </location>
</feature>
<sequence>MSTTNLTTDKKSVGSSLSADAAEFVPLFGTPSPTNSTTSSICDPSKEPLVGSTADHRWKGGKPVEINEVPRYLTSCYPFVAHDGLVRPDISRFPQPFPYSGNVAVSASRQVHFPQWQGVRPGFIGYPTSSYRPLPGSSALPIDVTKVTGQLNLNSVTGDGLLPTPAQLGVPIPGQGLLLTPQPDPMAPWLLGAAPPVYVPHPTQQYLPQQQVLLSTATTYLSTGTTPTTACTSDTKLVTGNQNKQTGGVRPSSPICISRSSQTDFPIRIRNLTLQEKPGLKVVVKSNQKKSNNIHSSKPGDQDSDSGYNSPMHQPNNVTIGTQVSPQSIASSDDKAGATEAQDKEKITEQKAGRSFKNSGQKDAGKEKGNSDSAGNKLRGDDGGSESYVEGKRKKRQKKDQRDRTRSPKLLGANTKLLSRSSSSLSSSGTKPDDDDEKIDLHSWTDFPPMSARGPPSSASSKSPQTLNLEKRVPLTIERSAHEPPWSIKFSTLDESKSERCRSASGDKDKTMCAATVGDRDKSVATSGQVLSAAPDSAWSCIGRSFKSSQRAGLDQERSVLMPVPEVSHSVASESGHDPTRQGKNLTKHFKSTTDLVGKLDKSDGTSPESKTAWTLSAVSTRNSTPSTTSTFVLSSASTATSTTTTLKSATALGTYLTTSKEQSKPNLKSGGQKVASQAGVKTSLDFNGADSVAQTWPSAVTPTTHNIKIVSGSTDLSNMGASVQHAAPFSVNIPLSSNPAVRSYANIAQVTANPSSGIFHRGLHTPATRGASQNISAQSPYQNGSLPYGMPFSMAGVPGFPFYPGNLNQPPPPLSYGSVPLAANFPAPQLQSGNFQSVNYNTAATIPCTKNMPPGPVSGMMNNLPQGAHRSAESHMTATIQLSDKDQVQHCETKAGESEEEEKKKRRRRRRRTRSKRMDSEGSPAAETALSSSNVSESTLHFEDVDEFPDLLPASRGLGEDSGNVGERATLSGMSVTYSDIIKSTFSKAGSQSRTQSLTGSCVSGENEDDDGSYLTSNTNESKRARKRRKRREHANKAAEAELAEISLEQQWLKEVGLKKSGHQAPLGGKSNGGIITDAAVVSEAKRQAGVKTGGKKSQQPIAFDIAAMIEAIQKKPPPPTAPSSNNKHSLATAPVSSKGGKKAVGAASNSSSLPGNMLDSSAPVQKRGKEREVGKAKKPSPLKKVILKEREQKKRLRLLDEDPAATGLDSVGGAPGVGIVGGESELSQDALSSKSDGTDGGEGSGAAELSADLSPISQTSPISMSPASPGNSGVNSPVTGSLGRDPVVMKIHSRRFREYCTQILDKEIDQCCTSLLQDLVKFQDRMYHKDPVKAKTKRRIVLGLREVTKHLKLKKIKCVVISPNLEKIQSKGGLDEALNNLLNMCQEQTVPFVFALGRRVMGRACAKLVPVSVVGIFKYEGCESKYHSLISLTAAARAAYDEMALALEKEVAEYPTMASQTSSIGGVPGLFATHMGHSRTPSGCNAISFTSSIMSEPNSKNFPHAETEVYSKGYEIVRDAAGNVVHPSGGGDQDWEELAVFIYLEEGRR</sequence>
<dbReference type="Gene3D" id="3.30.1330.30">
    <property type="match status" value="1"/>
</dbReference>
<feature type="compositionally biased region" description="Polar residues" evidence="1">
    <location>
        <begin position="305"/>
        <end position="331"/>
    </location>
</feature>
<feature type="region of interest" description="Disordered" evidence="1">
    <location>
        <begin position="988"/>
        <end position="1037"/>
    </location>
</feature>
<dbReference type="InterPro" id="IPR029064">
    <property type="entry name" value="Ribosomal_eL30-like_sf"/>
</dbReference>
<feature type="compositionally biased region" description="Polar residues" evidence="1">
    <location>
        <begin position="1149"/>
        <end position="1165"/>
    </location>
</feature>
<dbReference type="GO" id="GO:0001514">
    <property type="term" value="P:selenocysteine incorporation"/>
    <property type="evidence" value="ECO:0007669"/>
    <property type="project" value="UniProtKB-ARBA"/>
</dbReference>
<evidence type="ECO:0000259" key="2">
    <source>
        <dbReference type="Pfam" id="PF01248"/>
    </source>
</evidence>
<proteinExistence type="predicted"/>
<dbReference type="PANTHER" id="PTHR13284">
    <property type="entry name" value="GH01354P"/>
    <property type="match status" value="1"/>
</dbReference>
<dbReference type="GO" id="GO:0043021">
    <property type="term" value="F:ribonucleoprotein complex binding"/>
    <property type="evidence" value="ECO:0007669"/>
    <property type="project" value="TreeGrafter"/>
</dbReference>
<feature type="compositionally biased region" description="Polar residues" evidence="1">
    <location>
        <begin position="1257"/>
        <end position="1281"/>
    </location>
</feature>
<dbReference type="EMBL" id="CAXITT010000133">
    <property type="protein sequence ID" value="CAL1533082.1"/>
    <property type="molecule type" value="Genomic_DNA"/>
</dbReference>
<evidence type="ECO:0000313" key="4">
    <source>
        <dbReference type="Proteomes" id="UP001497497"/>
    </source>
</evidence>
<dbReference type="GO" id="GO:0003730">
    <property type="term" value="F:mRNA 3'-UTR binding"/>
    <property type="evidence" value="ECO:0007669"/>
    <property type="project" value="TreeGrafter"/>
</dbReference>
<feature type="region of interest" description="Disordered" evidence="1">
    <location>
        <begin position="285"/>
        <end position="480"/>
    </location>
</feature>
<dbReference type="PANTHER" id="PTHR13284:SF4">
    <property type="entry name" value="C2H2-TYPE DOMAIN-CONTAINING PROTEIN"/>
    <property type="match status" value="1"/>
</dbReference>
<feature type="compositionally biased region" description="Basic and acidic residues" evidence="1">
    <location>
        <begin position="1188"/>
        <end position="1202"/>
    </location>
</feature>
<evidence type="ECO:0000313" key="3">
    <source>
        <dbReference type="EMBL" id="CAL1533082.1"/>
    </source>
</evidence>
<feature type="compositionally biased region" description="Basic and acidic residues" evidence="1">
    <location>
        <begin position="332"/>
        <end position="352"/>
    </location>
</feature>
<gene>
    <name evidence="3" type="ORF">GSLYS_00007100001</name>
</gene>
<feature type="compositionally biased region" description="Basic residues" evidence="1">
    <location>
        <begin position="905"/>
        <end position="916"/>
    </location>
</feature>
<feature type="region of interest" description="Disordered" evidence="1">
    <location>
        <begin position="29"/>
        <end position="56"/>
    </location>
</feature>
<feature type="domain" description="Ribosomal protein eL8/eL30/eS12/Gadd45" evidence="2">
    <location>
        <begin position="1333"/>
        <end position="1422"/>
    </location>
</feature>
<dbReference type="Pfam" id="PF01248">
    <property type="entry name" value="Ribosomal_L7Ae"/>
    <property type="match status" value="1"/>
</dbReference>
<protein>
    <recommendedName>
        <fullName evidence="2">Ribosomal protein eL8/eL30/eS12/Gadd45 domain-containing protein</fullName>
    </recommendedName>
</protein>
<reference evidence="3 4" key="1">
    <citation type="submission" date="2024-04" db="EMBL/GenBank/DDBJ databases">
        <authorList>
            <consortium name="Genoscope - CEA"/>
            <person name="William W."/>
        </authorList>
    </citation>
    <scope>NUCLEOTIDE SEQUENCE [LARGE SCALE GENOMIC DNA]</scope>
</reference>
<dbReference type="InterPro" id="IPR040051">
    <property type="entry name" value="SECISBP2"/>
</dbReference>
<feature type="compositionally biased region" description="Low complexity" evidence="1">
    <location>
        <begin position="30"/>
        <end position="40"/>
    </location>
</feature>
<name>A0AAV2HIA0_LYMST</name>
<feature type="region of interest" description="Disordered" evidence="1">
    <location>
        <begin position="1112"/>
        <end position="1286"/>
    </location>
</feature>
<feature type="compositionally biased region" description="Polar residues" evidence="1">
    <location>
        <begin position="988"/>
        <end position="1005"/>
    </location>
</feature>
<feature type="compositionally biased region" description="Basic and acidic residues" evidence="1">
    <location>
        <begin position="884"/>
        <end position="904"/>
    </location>
</feature>
<dbReference type="FunFam" id="3.30.1330.30:FF:000004">
    <property type="entry name" value="selenocysteine insertion sequence-binding protein 2"/>
    <property type="match status" value="1"/>
</dbReference>
<keyword evidence="4" id="KW-1185">Reference proteome</keyword>
<organism evidence="3 4">
    <name type="scientific">Lymnaea stagnalis</name>
    <name type="common">Great pond snail</name>
    <name type="synonym">Helix stagnalis</name>
    <dbReference type="NCBI Taxonomy" id="6523"/>
    <lineage>
        <taxon>Eukaryota</taxon>
        <taxon>Metazoa</taxon>
        <taxon>Spiralia</taxon>
        <taxon>Lophotrochozoa</taxon>
        <taxon>Mollusca</taxon>
        <taxon>Gastropoda</taxon>
        <taxon>Heterobranchia</taxon>
        <taxon>Euthyneura</taxon>
        <taxon>Panpulmonata</taxon>
        <taxon>Hygrophila</taxon>
        <taxon>Lymnaeoidea</taxon>
        <taxon>Lymnaeidae</taxon>
        <taxon>Lymnaea</taxon>
    </lineage>
</organism>
<feature type="region of interest" description="Disordered" evidence="1">
    <location>
        <begin position="856"/>
        <end position="939"/>
    </location>
</feature>
<accession>A0AAV2HIA0</accession>
<dbReference type="GO" id="GO:0005739">
    <property type="term" value="C:mitochondrion"/>
    <property type="evidence" value="ECO:0007669"/>
    <property type="project" value="TreeGrafter"/>
</dbReference>
<dbReference type="InterPro" id="IPR004038">
    <property type="entry name" value="Ribosomal_eL8/eL30/eS12/Gad45"/>
</dbReference>
<feature type="compositionally biased region" description="Polar residues" evidence="1">
    <location>
        <begin position="236"/>
        <end position="246"/>
    </location>
</feature>
<feature type="compositionally biased region" description="Basic residues" evidence="1">
    <location>
        <begin position="1025"/>
        <end position="1035"/>
    </location>
</feature>
<dbReference type="Proteomes" id="UP001497497">
    <property type="component" value="Unassembled WGS sequence"/>
</dbReference>
<feature type="region of interest" description="Disordered" evidence="1">
    <location>
        <begin position="234"/>
        <end position="261"/>
    </location>
</feature>
<dbReference type="SUPFAM" id="SSF55315">
    <property type="entry name" value="L30e-like"/>
    <property type="match status" value="1"/>
</dbReference>
<feature type="compositionally biased region" description="Polar residues" evidence="1">
    <location>
        <begin position="930"/>
        <end position="939"/>
    </location>
</feature>
<evidence type="ECO:0000256" key="1">
    <source>
        <dbReference type="SAM" id="MobiDB-lite"/>
    </source>
</evidence>
<dbReference type="GO" id="GO:0035368">
    <property type="term" value="F:selenocysteine insertion sequence binding"/>
    <property type="evidence" value="ECO:0007669"/>
    <property type="project" value="InterPro"/>
</dbReference>
<feature type="compositionally biased region" description="Polar residues" evidence="1">
    <location>
        <begin position="457"/>
        <end position="468"/>
    </location>
</feature>
<dbReference type="GO" id="GO:1990904">
    <property type="term" value="C:ribonucleoprotein complex"/>
    <property type="evidence" value="ECO:0007669"/>
    <property type="project" value="TreeGrafter"/>
</dbReference>
<feature type="compositionally biased region" description="Low complexity" evidence="1">
    <location>
        <begin position="250"/>
        <end position="261"/>
    </location>
</feature>
<feature type="compositionally biased region" description="Low complexity" evidence="1">
    <location>
        <begin position="417"/>
        <end position="428"/>
    </location>
</feature>
<comment type="caution">
    <text evidence="3">The sequence shown here is derived from an EMBL/GenBank/DDBJ whole genome shotgun (WGS) entry which is preliminary data.</text>
</comment>